<dbReference type="InterPro" id="IPR025979">
    <property type="entry name" value="ChrR-like_cupin_dom"/>
</dbReference>
<dbReference type="RefSeq" id="WP_209846919.1">
    <property type="nucleotide sequence ID" value="NZ_JAGGJV010000001.1"/>
</dbReference>
<dbReference type="InterPro" id="IPR012807">
    <property type="entry name" value="Anti-sigma_ChrR"/>
</dbReference>
<dbReference type="EMBL" id="JAGGJV010000001">
    <property type="protein sequence ID" value="MBP1856894.1"/>
    <property type="molecule type" value="Genomic_DNA"/>
</dbReference>
<dbReference type="NCBIfam" id="TIGR02451">
    <property type="entry name" value="anti_sig_ChrR"/>
    <property type="match status" value="1"/>
</dbReference>
<dbReference type="InterPro" id="IPR014710">
    <property type="entry name" value="RmlC-like_jellyroll"/>
</dbReference>
<comment type="caution">
    <text evidence="2">The sequence shown here is derived from an EMBL/GenBank/DDBJ whole genome shotgun (WGS) entry which is preliminary data.</text>
</comment>
<dbReference type="Gene3D" id="2.60.120.10">
    <property type="entry name" value="Jelly Rolls"/>
    <property type="match status" value="1"/>
</dbReference>
<keyword evidence="3" id="KW-1185">Reference proteome</keyword>
<organism evidence="2 3">
    <name type="scientific">Rhizobium herbae</name>
    <dbReference type="NCBI Taxonomy" id="508661"/>
    <lineage>
        <taxon>Bacteria</taxon>
        <taxon>Pseudomonadati</taxon>
        <taxon>Pseudomonadota</taxon>
        <taxon>Alphaproteobacteria</taxon>
        <taxon>Hyphomicrobiales</taxon>
        <taxon>Rhizobiaceae</taxon>
        <taxon>Rhizobium/Agrobacterium group</taxon>
        <taxon>Rhizobium</taxon>
    </lineage>
</organism>
<dbReference type="Gene3D" id="1.10.10.1320">
    <property type="entry name" value="Anti-sigma factor, zinc-finger domain"/>
    <property type="match status" value="1"/>
</dbReference>
<reference evidence="2 3" key="1">
    <citation type="submission" date="2021-03" db="EMBL/GenBank/DDBJ databases">
        <title>Genomic Encyclopedia of Type Strains, Phase IV (KMG-IV): sequencing the most valuable type-strain genomes for metagenomic binning, comparative biology and taxonomic classification.</title>
        <authorList>
            <person name="Goeker M."/>
        </authorList>
    </citation>
    <scope>NUCLEOTIDE SEQUENCE [LARGE SCALE GENOMIC DNA]</scope>
    <source>
        <strain evidence="2 3">DSM 26427</strain>
    </source>
</reference>
<dbReference type="Proteomes" id="UP000823786">
    <property type="component" value="Unassembled WGS sequence"/>
</dbReference>
<accession>A0ABS4EG23</accession>
<protein>
    <submittedName>
        <fullName evidence="2">Transcriptional regulator</fullName>
    </submittedName>
</protein>
<name>A0ABS4EG23_9HYPH</name>
<dbReference type="InterPro" id="IPR011051">
    <property type="entry name" value="RmlC_Cupin_sf"/>
</dbReference>
<evidence type="ECO:0000259" key="1">
    <source>
        <dbReference type="Pfam" id="PF12973"/>
    </source>
</evidence>
<evidence type="ECO:0000313" key="2">
    <source>
        <dbReference type="EMBL" id="MBP1856894.1"/>
    </source>
</evidence>
<dbReference type="Pfam" id="PF12973">
    <property type="entry name" value="Cupin_7"/>
    <property type="match status" value="1"/>
</dbReference>
<gene>
    <name evidence="2" type="ORF">J2Z75_000374</name>
</gene>
<feature type="domain" description="ChrR-like cupin" evidence="1">
    <location>
        <begin position="103"/>
        <end position="192"/>
    </location>
</feature>
<dbReference type="InterPro" id="IPR041916">
    <property type="entry name" value="Anti_sigma_zinc_sf"/>
</dbReference>
<dbReference type="CDD" id="cd20301">
    <property type="entry name" value="cupin_ChrR"/>
    <property type="match status" value="1"/>
</dbReference>
<dbReference type="SUPFAM" id="SSF51182">
    <property type="entry name" value="RmlC-like cupins"/>
    <property type="match status" value="1"/>
</dbReference>
<proteinExistence type="predicted"/>
<evidence type="ECO:0000313" key="3">
    <source>
        <dbReference type="Proteomes" id="UP000823786"/>
    </source>
</evidence>
<sequence length="214" mass="23262">MADVQLDTVDALMARYAAGILPEPARVLVEAHLEMQSVNRPKVSKYEAAVGDILEKMEPVALNSRDAVLKAVFAADPLAAAKVLPRPANALFPKAIRDFAGLEAEEIPWKRKLPGFKEYSLGKIDGCDVSFFWLKPGRVIPAHTHEGYELSLVLDGAFNDARGRFVKGDISVADESIDHRPMAESERPCIGFAVSDAPLKLTGSLRQLIGDLIG</sequence>